<evidence type="ECO:0000256" key="3">
    <source>
        <dbReference type="ARBA" id="ARBA00022821"/>
    </source>
</evidence>
<dbReference type="PRINTS" id="PR00364">
    <property type="entry name" value="DISEASERSIST"/>
</dbReference>
<dbReference type="OMA" id="CHHIFLD"/>
<reference evidence="7" key="1">
    <citation type="submission" date="2013-07" db="EMBL/GenBank/DDBJ databases">
        <title>The genome of Eucalyptus grandis.</title>
        <authorList>
            <person name="Schmutz J."/>
            <person name="Hayes R."/>
            <person name="Myburg A."/>
            <person name="Tuskan G."/>
            <person name="Grattapaglia D."/>
            <person name="Rokhsar D.S."/>
        </authorList>
    </citation>
    <scope>NUCLEOTIDE SEQUENCE</scope>
    <source>
        <tissue evidence="7">Leaf extractions</tissue>
    </source>
</reference>
<dbReference type="InterPro" id="IPR032675">
    <property type="entry name" value="LRR_dom_sf"/>
</dbReference>
<sequence>MTDTVVSVAAKVAEYLVAPVGRRCGYVIFTDSYVGQLREELEKLHEVRVGVQRSINDAENNMMDIRLEVNRWKNDAENYADEARGVLNNDRRANKTCFCGWLPNPKERYCLGRDARKTAQAIQALIPQGNFERVYYERAPPGHVPSASDVNLSADDGGDTITDSRASIFQDIVEALDDEKQKVIGVYGPGGVGKTTLLEEVEKKLKKEGRPFRMIVKAKVSQTPDLNKIQDDIAYFFGLKLKDEPSEVGRRDLLCQRLQKDPSEKILIILDDLWKELDLREVGIPSGDESKGCKLLLTSRFKNVLEQMKCDTPIFHLEGLKYDEAFRLFEKTVGDRLKEDEELKAIAPKVVKKLAGLPLLIISVACSLKDRNVDAWRIALKKMDLSKMETIVKLSYDHLKSEDTKTLFLLCGLIGGTIQVEILLVLGMGLGLFEEFGTTIQDSRAGLNAMLNELRSVCLLLDGGDDKNNVTIHDLYSEVVTSTPFGGQNSLMMNSNYGSWPKEKLEKCWAICQVNVGRDRLDKLMKCQFANLKILMLSQPPNWYRIPEHLRDMGDHLGLLDFTCMKELQVLYLCSMRITSLHSSIRILGNLQSLYLESCNVEDVAILGNLKALQILSFARSTISRLPKKIQELTNLRLLNLSYCKLKIIKPDVLKCLTNLEELLMMGSFNQWMGKNEKPLELCNAGLAELRSMTKLNSLEISIRDPIVLLEVDDLPFENLTRFWINIGNIDRREFKGLKTMKIKLEAHDSILSKTWIQKTLQKTQYLCLDGLGEFEKAHKLCIQGFPELKHLDIQNSPSMKYVASSSNSAFTILESLFLNNLINLEKICHHHITADCFSKLKDVVVNNCNRLKYLWCLSQRQNFVQLEKIEVWNCGSVRAIARKDIVSTNYRVELPYLHHLHLVGLPNMTTFCTRAEMTSEGAPIQARAVDGGGGGDEGTKSVITTSDLHNTYSDSFFDGK</sequence>
<dbReference type="InterPro" id="IPR050905">
    <property type="entry name" value="Plant_NBS-LRR"/>
</dbReference>
<keyword evidence="3" id="KW-0611">Plant defense</keyword>
<dbReference type="FunFam" id="3.40.50.300:FF:001091">
    <property type="entry name" value="Probable disease resistance protein At1g61300"/>
    <property type="match status" value="1"/>
</dbReference>
<proteinExistence type="inferred from homology"/>
<dbReference type="InterPro" id="IPR002182">
    <property type="entry name" value="NB-ARC"/>
</dbReference>
<evidence type="ECO:0000256" key="5">
    <source>
        <dbReference type="SAM" id="Coils"/>
    </source>
</evidence>
<gene>
    <name evidence="7" type="ORF">EUGRSUZ_G00515</name>
</gene>
<evidence type="ECO:0000313" key="7">
    <source>
        <dbReference type="EMBL" id="KCW62924.1"/>
    </source>
</evidence>
<dbReference type="SUPFAM" id="SSF52540">
    <property type="entry name" value="P-loop containing nucleoside triphosphate hydrolases"/>
    <property type="match status" value="1"/>
</dbReference>
<dbReference type="InterPro" id="IPR057135">
    <property type="entry name" value="At4g27190-like_LRR"/>
</dbReference>
<accession>A0A059BA98</accession>
<dbReference type="InParanoid" id="A0A059BA98"/>
<dbReference type="Pfam" id="PF23247">
    <property type="entry name" value="LRR_RPS2"/>
    <property type="match status" value="1"/>
</dbReference>
<dbReference type="EMBL" id="KK198759">
    <property type="protein sequence ID" value="KCW62924.1"/>
    <property type="molecule type" value="Genomic_DNA"/>
</dbReference>
<dbReference type="eggNOG" id="KOG4658">
    <property type="taxonomic scope" value="Eukaryota"/>
</dbReference>
<dbReference type="Gene3D" id="3.80.10.10">
    <property type="entry name" value="Ribonuclease Inhibitor"/>
    <property type="match status" value="1"/>
</dbReference>
<dbReference type="Gene3D" id="1.10.8.430">
    <property type="entry name" value="Helical domain of apoptotic protease-activating factors"/>
    <property type="match status" value="1"/>
</dbReference>
<dbReference type="GO" id="GO:0005524">
    <property type="term" value="F:ATP binding"/>
    <property type="evidence" value="ECO:0007669"/>
    <property type="project" value="UniProtKB-KW"/>
</dbReference>
<evidence type="ECO:0000259" key="6">
    <source>
        <dbReference type="SMART" id="SM00382"/>
    </source>
</evidence>
<comment type="similarity">
    <text evidence="1">Belongs to the disease resistance NB-LRR family.</text>
</comment>
<dbReference type="Pfam" id="PF00931">
    <property type="entry name" value="NB-ARC"/>
    <property type="match status" value="1"/>
</dbReference>
<dbReference type="GO" id="GO:0043531">
    <property type="term" value="F:ADP binding"/>
    <property type="evidence" value="ECO:0007669"/>
    <property type="project" value="InterPro"/>
</dbReference>
<dbReference type="Gramene" id="KCW62924">
    <property type="protein sequence ID" value="KCW62924"/>
    <property type="gene ID" value="EUGRSUZ_G00515"/>
</dbReference>
<evidence type="ECO:0000256" key="1">
    <source>
        <dbReference type="ARBA" id="ARBA00008894"/>
    </source>
</evidence>
<dbReference type="PANTHER" id="PTHR33463">
    <property type="entry name" value="NB-ARC DOMAIN-CONTAINING PROTEIN-RELATED"/>
    <property type="match status" value="1"/>
</dbReference>
<keyword evidence="4" id="KW-0067">ATP-binding</keyword>
<dbReference type="Gene3D" id="3.40.50.300">
    <property type="entry name" value="P-loop containing nucleotide triphosphate hydrolases"/>
    <property type="match status" value="1"/>
</dbReference>
<keyword evidence="2" id="KW-0547">Nucleotide-binding</keyword>
<evidence type="ECO:0000256" key="2">
    <source>
        <dbReference type="ARBA" id="ARBA00022741"/>
    </source>
</evidence>
<feature type="coiled-coil region" evidence="5">
    <location>
        <begin position="41"/>
        <end position="82"/>
    </location>
</feature>
<dbReference type="SMART" id="SM00382">
    <property type="entry name" value="AAA"/>
    <property type="match status" value="1"/>
</dbReference>
<dbReference type="InterPro" id="IPR027417">
    <property type="entry name" value="P-loop_NTPase"/>
</dbReference>
<feature type="non-terminal residue" evidence="7">
    <location>
        <position position="961"/>
    </location>
</feature>
<dbReference type="GO" id="GO:0006952">
    <property type="term" value="P:defense response"/>
    <property type="evidence" value="ECO:0007669"/>
    <property type="project" value="UniProtKB-KW"/>
</dbReference>
<organism evidence="7">
    <name type="scientific">Eucalyptus grandis</name>
    <name type="common">Flooded gum</name>
    <dbReference type="NCBI Taxonomy" id="71139"/>
    <lineage>
        <taxon>Eukaryota</taxon>
        <taxon>Viridiplantae</taxon>
        <taxon>Streptophyta</taxon>
        <taxon>Embryophyta</taxon>
        <taxon>Tracheophyta</taxon>
        <taxon>Spermatophyta</taxon>
        <taxon>Magnoliopsida</taxon>
        <taxon>eudicotyledons</taxon>
        <taxon>Gunneridae</taxon>
        <taxon>Pentapetalae</taxon>
        <taxon>rosids</taxon>
        <taxon>malvids</taxon>
        <taxon>Myrtales</taxon>
        <taxon>Myrtaceae</taxon>
        <taxon>Myrtoideae</taxon>
        <taxon>Eucalypteae</taxon>
        <taxon>Eucalyptus</taxon>
    </lineage>
</organism>
<dbReference type="SUPFAM" id="SSF52058">
    <property type="entry name" value="L domain-like"/>
    <property type="match status" value="1"/>
</dbReference>
<dbReference type="PANTHER" id="PTHR33463:SF203">
    <property type="entry name" value="AAA+ ATPASE DOMAIN-CONTAINING PROTEIN"/>
    <property type="match status" value="1"/>
</dbReference>
<protein>
    <recommendedName>
        <fullName evidence="6">AAA+ ATPase domain-containing protein</fullName>
    </recommendedName>
</protein>
<name>A0A059BA98_EUCGR</name>
<dbReference type="InterPro" id="IPR003593">
    <property type="entry name" value="AAA+_ATPase"/>
</dbReference>
<dbReference type="InterPro" id="IPR042197">
    <property type="entry name" value="Apaf_helical"/>
</dbReference>
<feature type="domain" description="AAA+ ATPase" evidence="6">
    <location>
        <begin position="180"/>
        <end position="389"/>
    </location>
</feature>
<dbReference type="AlphaFoldDB" id="A0A059BA98"/>
<keyword evidence="5" id="KW-0175">Coiled coil</keyword>
<evidence type="ECO:0000256" key="4">
    <source>
        <dbReference type="ARBA" id="ARBA00022840"/>
    </source>
</evidence>